<protein>
    <submittedName>
        <fullName evidence="2">Uncharacterized protein</fullName>
    </submittedName>
</protein>
<dbReference type="EMBL" id="JAAMPC010000011">
    <property type="protein sequence ID" value="KAG2283578.1"/>
    <property type="molecule type" value="Genomic_DNA"/>
</dbReference>
<comment type="caution">
    <text evidence="2">The sequence shown here is derived from an EMBL/GenBank/DDBJ whole genome shotgun (WGS) entry which is preliminary data.</text>
</comment>
<dbReference type="OrthoDB" id="1112926at2759"/>
<keyword evidence="3" id="KW-1185">Reference proteome</keyword>
<feature type="region of interest" description="Disordered" evidence="1">
    <location>
        <begin position="8"/>
        <end position="40"/>
    </location>
</feature>
<evidence type="ECO:0000256" key="1">
    <source>
        <dbReference type="SAM" id="MobiDB-lite"/>
    </source>
</evidence>
<sequence length="88" mass="9640">MEIITKAISDAREWQNYQDPKETSTQRSPGQTRPAPIVRDDTSIPTCYIDAAWDARSGFCGLGDLFSGSPALSRLPQLSESGNMSPLH</sequence>
<evidence type="ECO:0000313" key="3">
    <source>
        <dbReference type="Proteomes" id="UP000886595"/>
    </source>
</evidence>
<evidence type="ECO:0000313" key="2">
    <source>
        <dbReference type="EMBL" id="KAG2283578.1"/>
    </source>
</evidence>
<gene>
    <name evidence="2" type="ORF">Bca52824_054798</name>
</gene>
<dbReference type="Proteomes" id="UP000886595">
    <property type="component" value="Unassembled WGS sequence"/>
</dbReference>
<reference evidence="2 3" key="1">
    <citation type="submission" date="2020-02" db="EMBL/GenBank/DDBJ databases">
        <authorList>
            <person name="Ma Q."/>
            <person name="Huang Y."/>
            <person name="Song X."/>
            <person name="Pei D."/>
        </authorList>
    </citation>
    <scope>NUCLEOTIDE SEQUENCE [LARGE SCALE GENOMIC DNA]</scope>
    <source>
        <strain evidence="2">Sxm20200214</strain>
        <tissue evidence="2">Leaf</tissue>
    </source>
</reference>
<feature type="compositionally biased region" description="Basic and acidic residues" evidence="1">
    <location>
        <begin position="9"/>
        <end position="24"/>
    </location>
</feature>
<name>A0A8X7RB99_BRACI</name>
<dbReference type="AlphaFoldDB" id="A0A8X7RB99"/>
<accession>A0A8X7RB99</accession>
<organism evidence="2 3">
    <name type="scientific">Brassica carinata</name>
    <name type="common">Ethiopian mustard</name>
    <name type="synonym">Abyssinian cabbage</name>
    <dbReference type="NCBI Taxonomy" id="52824"/>
    <lineage>
        <taxon>Eukaryota</taxon>
        <taxon>Viridiplantae</taxon>
        <taxon>Streptophyta</taxon>
        <taxon>Embryophyta</taxon>
        <taxon>Tracheophyta</taxon>
        <taxon>Spermatophyta</taxon>
        <taxon>Magnoliopsida</taxon>
        <taxon>eudicotyledons</taxon>
        <taxon>Gunneridae</taxon>
        <taxon>Pentapetalae</taxon>
        <taxon>rosids</taxon>
        <taxon>malvids</taxon>
        <taxon>Brassicales</taxon>
        <taxon>Brassicaceae</taxon>
        <taxon>Brassiceae</taxon>
        <taxon>Brassica</taxon>
    </lineage>
</organism>
<proteinExistence type="predicted"/>